<dbReference type="EMBL" id="CP017641">
    <property type="protein sequence ID" value="APZ90940.1"/>
    <property type="molecule type" value="Genomic_DNA"/>
</dbReference>
<sequence>MNTSLNRRTVLRGAGAAVSLPLLDIMRPQTAAAAAAANAATAPSRMAFVFFPNGAIMDRWKPEGEGSDFKLNDTMESLQPHQQDLLLLTGLTQNHARANGDGGGDHARNASAFLTGAQPRKTAGADIEVGVSIDQAAAKLIGDKTRLPSLELGIERGRNAGSCDSGYSCAYSTNISWKSPNTPNAKEVNPRLAFERLFGTPEGAATQERRNKFRKSILDFVADDAARLQQKLGGTDRHKLDEYFTSVREIEQRIDRANHLRPKEIPEMQLPEGVPSELKEHLRLMYDIMLLAFQTDSTRITTFMVGDAGCNRSYRDVDVKNGHHELSHHRGDKDKIAQIAKIDRYLTEQFAAFLSRMKAVKEGDGNLLDNSMILYGSAISDGMRHSHDDLPILVAGKGGGTIKSGRVLHYPKETPLNNLFLSMAERVGANIKELGDSTGPLDIG</sequence>
<dbReference type="STRING" id="1891926.Fuma_00524"/>
<dbReference type="OrthoDB" id="9146593at2"/>
<dbReference type="Pfam" id="PF07586">
    <property type="entry name" value="HXXSHH"/>
    <property type="match status" value="1"/>
</dbReference>
<dbReference type="AlphaFoldDB" id="A0A1P8WA65"/>
<dbReference type="InterPro" id="IPR006311">
    <property type="entry name" value="TAT_signal"/>
</dbReference>
<evidence type="ECO:0000313" key="1">
    <source>
        <dbReference type="EMBL" id="APZ90940.1"/>
    </source>
</evidence>
<dbReference type="RefSeq" id="WP_077022764.1">
    <property type="nucleotide sequence ID" value="NZ_CP017641.1"/>
</dbReference>
<proteinExistence type="predicted"/>
<dbReference type="Proteomes" id="UP000187735">
    <property type="component" value="Chromosome"/>
</dbReference>
<dbReference type="KEGG" id="fmr:Fuma_00524"/>
<protein>
    <recommendedName>
        <fullName evidence="3">DUF1552 domain-containing protein</fullName>
    </recommendedName>
</protein>
<evidence type="ECO:0008006" key="3">
    <source>
        <dbReference type="Google" id="ProtNLM"/>
    </source>
</evidence>
<organism evidence="1 2">
    <name type="scientific">Fuerstiella marisgermanici</name>
    <dbReference type="NCBI Taxonomy" id="1891926"/>
    <lineage>
        <taxon>Bacteria</taxon>
        <taxon>Pseudomonadati</taxon>
        <taxon>Planctomycetota</taxon>
        <taxon>Planctomycetia</taxon>
        <taxon>Planctomycetales</taxon>
        <taxon>Planctomycetaceae</taxon>
        <taxon>Fuerstiella</taxon>
    </lineage>
</organism>
<dbReference type="InterPro" id="IPR011447">
    <property type="entry name" value="DUF1552"/>
</dbReference>
<name>A0A1P8WA65_9PLAN</name>
<dbReference type="PROSITE" id="PS51318">
    <property type="entry name" value="TAT"/>
    <property type="match status" value="1"/>
</dbReference>
<accession>A0A1P8WA65</accession>
<evidence type="ECO:0000313" key="2">
    <source>
        <dbReference type="Proteomes" id="UP000187735"/>
    </source>
</evidence>
<keyword evidence="2" id="KW-1185">Reference proteome</keyword>
<gene>
    <name evidence="1" type="ORF">Fuma_00524</name>
</gene>
<reference evidence="1 2" key="1">
    <citation type="journal article" date="2016" name="Front. Microbiol.">
        <title>Fuerstia marisgermanicae gen. nov., sp. nov., an Unusual Member of the Phylum Planctomycetes from the German Wadden Sea.</title>
        <authorList>
            <person name="Kohn T."/>
            <person name="Heuer A."/>
            <person name="Jogler M."/>
            <person name="Vollmers J."/>
            <person name="Boedeker C."/>
            <person name="Bunk B."/>
            <person name="Rast P."/>
            <person name="Borchert D."/>
            <person name="Glockner I."/>
            <person name="Freese H.M."/>
            <person name="Klenk H.P."/>
            <person name="Overmann J."/>
            <person name="Kaster A.K."/>
            <person name="Rohde M."/>
            <person name="Wiegand S."/>
            <person name="Jogler C."/>
        </authorList>
    </citation>
    <scope>NUCLEOTIDE SEQUENCE [LARGE SCALE GENOMIC DNA]</scope>
    <source>
        <strain evidence="1 2">NH11</strain>
    </source>
</reference>